<dbReference type="Proteomes" id="UP000749311">
    <property type="component" value="Unassembled WGS sequence"/>
</dbReference>
<comment type="caution">
    <text evidence="4">The sequence shown here is derived from an EMBL/GenBank/DDBJ whole genome shotgun (WGS) entry which is preliminary data.</text>
</comment>
<evidence type="ECO:0000313" key="5">
    <source>
        <dbReference type="Proteomes" id="UP000749311"/>
    </source>
</evidence>
<dbReference type="PANTHER" id="PTHR43022">
    <property type="entry name" value="PROTEIN SMF"/>
    <property type="match status" value="1"/>
</dbReference>
<dbReference type="InterPro" id="IPR036390">
    <property type="entry name" value="WH_DNA-bd_sf"/>
</dbReference>
<dbReference type="InterPro" id="IPR003488">
    <property type="entry name" value="DprA"/>
</dbReference>
<keyword evidence="5" id="KW-1185">Reference proteome</keyword>
<evidence type="ECO:0000256" key="1">
    <source>
        <dbReference type="ARBA" id="ARBA00006525"/>
    </source>
</evidence>
<dbReference type="InterPro" id="IPR057666">
    <property type="entry name" value="DrpA_SLOG"/>
</dbReference>
<evidence type="ECO:0000259" key="3">
    <source>
        <dbReference type="Pfam" id="PF17782"/>
    </source>
</evidence>
<dbReference type="Pfam" id="PF17782">
    <property type="entry name" value="WHD_DprA"/>
    <property type="match status" value="1"/>
</dbReference>
<proteinExistence type="inferred from homology"/>
<dbReference type="PANTHER" id="PTHR43022:SF1">
    <property type="entry name" value="PROTEIN SMF"/>
    <property type="match status" value="1"/>
</dbReference>
<accession>A0ABX0SJ83</accession>
<dbReference type="Gene3D" id="1.10.10.10">
    <property type="entry name" value="Winged helix-like DNA-binding domain superfamily/Winged helix DNA-binding domain"/>
    <property type="match status" value="1"/>
</dbReference>
<sequence length="381" mass="39577">MTRWDDQRLARAVLAHVVGPGDPRIGPLVAAHGAVETLAAIRAVAESTWGRRATGIDDHALADRSDAVGLRFLVPGDEEWPGVLSDLDVSEPVGGMGGAPLGLWVRGRGRLDAWVDVSLAVVGARAATPYGEAVATDLSARLSAPEDEAVTILSGGAYGIDAAAHRGALAVGGRTIAVYAGGLDEPYPRGNSRLFEQLACDQLVVSEVPPDVRPTRAGFLARNRLIAALSGGTLVVEAALRSGARNTASWAASLGRVVMAVPGSVHSAMSAGCHRMVTDGQASLVTDAVDVMALLAPLGTVPEPLDRGPDRPLDLVDPRLLRVREALPGGGAVASGEIAARCGLSIADVMGALTELEVLGLVRRDESGMWRLRRPVDRIRG</sequence>
<evidence type="ECO:0000259" key="2">
    <source>
        <dbReference type="Pfam" id="PF02481"/>
    </source>
</evidence>
<feature type="domain" description="Smf/DprA SLOG" evidence="2">
    <location>
        <begin position="72"/>
        <end position="294"/>
    </location>
</feature>
<organism evidence="4 5">
    <name type="scientific">Brooklawnia cerclae</name>
    <dbReference type="NCBI Taxonomy" id="349934"/>
    <lineage>
        <taxon>Bacteria</taxon>
        <taxon>Bacillati</taxon>
        <taxon>Actinomycetota</taxon>
        <taxon>Actinomycetes</taxon>
        <taxon>Propionibacteriales</taxon>
        <taxon>Propionibacteriaceae</taxon>
        <taxon>Brooklawnia</taxon>
    </lineage>
</organism>
<dbReference type="InterPro" id="IPR036388">
    <property type="entry name" value="WH-like_DNA-bd_sf"/>
</dbReference>
<dbReference type="RefSeq" id="WP_167167008.1">
    <property type="nucleotide sequence ID" value="NZ_BAAAOO010000013.1"/>
</dbReference>
<dbReference type="Gene3D" id="3.40.50.450">
    <property type="match status" value="1"/>
</dbReference>
<feature type="domain" description="DprA winged helix" evidence="3">
    <location>
        <begin position="311"/>
        <end position="365"/>
    </location>
</feature>
<dbReference type="EMBL" id="JAAMOZ010000001">
    <property type="protein sequence ID" value="NIH57368.1"/>
    <property type="molecule type" value="Genomic_DNA"/>
</dbReference>
<dbReference type="SUPFAM" id="SSF46785">
    <property type="entry name" value="Winged helix' DNA-binding domain"/>
    <property type="match status" value="1"/>
</dbReference>
<dbReference type="InterPro" id="IPR041614">
    <property type="entry name" value="DprA_WH"/>
</dbReference>
<gene>
    <name evidence="4" type="ORF">FB473_002013</name>
</gene>
<protein>
    <submittedName>
        <fullName evidence="4">DNA processing protein</fullName>
    </submittedName>
</protein>
<dbReference type="NCBIfam" id="TIGR00732">
    <property type="entry name" value="dprA"/>
    <property type="match status" value="1"/>
</dbReference>
<dbReference type="Pfam" id="PF02481">
    <property type="entry name" value="DNA_processg_A"/>
    <property type="match status" value="1"/>
</dbReference>
<reference evidence="4 5" key="1">
    <citation type="submission" date="2020-02" db="EMBL/GenBank/DDBJ databases">
        <title>Sequencing the genomes of 1000 actinobacteria strains.</title>
        <authorList>
            <person name="Klenk H.-P."/>
        </authorList>
    </citation>
    <scope>NUCLEOTIDE SEQUENCE [LARGE SCALE GENOMIC DNA]</scope>
    <source>
        <strain evidence="4 5">DSM 19609</strain>
    </source>
</reference>
<comment type="similarity">
    <text evidence="1">Belongs to the DprA/Smf family.</text>
</comment>
<evidence type="ECO:0000313" key="4">
    <source>
        <dbReference type="EMBL" id="NIH57368.1"/>
    </source>
</evidence>
<name>A0ABX0SJ83_9ACTN</name>
<dbReference type="SUPFAM" id="SSF102405">
    <property type="entry name" value="MCP/YpsA-like"/>
    <property type="match status" value="1"/>
</dbReference>